<proteinExistence type="predicted"/>
<feature type="region of interest" description="Disordered" evidence="1">
    <location>
        <begin position="1"/>
        <end position="23"/>
    </location>
</feature>
<organism evidence="2 3">
    <name type="scientific">Trifolium subterraneum</name>
    <name type="common">Subterranean clover</name>
    <dbReference type="NCBI Taxonomy" id="3900"/>
    <lineage>
        <taxon>Eukaryota</taxon>
        <taxon>Viridiplantae</taxon>
        <taxon>Streptophyta</taxon>
        <taxon>Embryophyta</taxon>
        <taxon>Tracheophyta</taxon>
        <taxon>Spermatophyta</taxon>
        <taxon>Magnoliopsida</taxon>
        <taxon>eudicotyledons</taxon>
        <taxon>Gunneridae</taxon>
        <taxon>Pentapetalae</taxon>
        <taxon>rosids</taxon>
        <taxon>fabids</taxon>
        <taxon>Fabales</taxon>
        <taxon>Fabaceae</taxon>
        <taxon>Papilionoideae</taxon>
        <taxon>50 kb inversion clade</taxon>
        <taxon>NPAAA clade</taxon>
        <taxon>Hologalegina</taxon>
        <taxon>IRL clade</taxon>
        <taxon>Trifolieae</taxon>
        <taxon>Trifolium</taxon>
    </lineage>
</organism>
<dbReference type="AlphaFoldDB" id="A0A2Z6NHZ4"/>
<protein>
    <submittedName>
        <fullName evidence="2">Uncharacterized protein</fullName>
    </submittedName>
</protein>
<reference evidence="3" key="1">
    <citation type="journal article" date="2017" name="Front. Plant Sci.">
        <title>Climate Clever Clovers: New Paradigm to Reduce the Environmental Footprint of Ruminants by Breeding Low Methanogenic Forages Utilizing Haplotype Variation.</title>
        <authorList>
            <person name="Kaur P."/>
            <person name="Appels R."/>
            <person name="Bayer P.E."/>
            <person name="Keeble-Gagnere G."/>
            <person name="Wang J."/>
            <person name="Hirakawa H."/>
            <person name="Shirasawa K."/>
            <person name="Vercoe P."/>
            <person name="Stefanova K."/>
            <person name="Durmic Z."/>
            <person name="Nichols P."/>
            <person name="Revell C."/>
            <person name="Isobe S.N."/>
            <person name="Edwards D."/>
            <person name="Erskine W."/>
        </authorList>
    </citation>
    <scope>NUCLEOTIDE SEQUENCE [LARGE SCALE GENOMIC DNA]</scope>
    <source>
        <strain evidence="3">cv. Daliak</strain>
    </source>
</reference>
<name>A0A2Z6NHZ4_TRISU</name>
<accession>A0A2Z6NHZ4</accession>
<evidence type="ECO:0000313" key="3">
    <source>
        <dbReference type="Proteomes" id="UP000242715"/>
    </source>
</evidence>
<evidence type="ECO:0000256" key="1">
    <source>
        <dbReference type="SAM" id="MobiDB-lite"/>
    </source>
</evidence>
<dbReference type="EMBL" id="DF973615">
    <property type="protein sequence ID" value="GAU36070.1"/>
    <property type="molecule type" value="Genomic_DNA"/>
</dbReference>
<keyword evidence="3" id="KW-1185">Reference proteome</keyword>
<dbReference type="Proteomes" id="UP000242715">
    <property type="component" value="Unassembled WGS sequence"/>
</dbReference>
<gene>
    <name evidence="2" type="ORF">TSUD_320330</name>
</gene>
<evidence type="ECO:0000313" key="2">
    <source>
        <dbReference type="EMBL" id="GAU36070.1"/>
    </source>
</evidence>
<sequence length="87" mass="9885">MPQRPLQKEEKQDHLVIGEEGRKPAHQEYERDAYGNLILPHVGQELMPHVGLGLGLGLVLVMIKSVIRAHNFRVLGELRKISNKLFP</sequence>